<comment type="similarity">
    <text evidence="9">Belongs to the SecE/SEC61-gamma family.</text>
</comment>
<dbReference type="GO" id="GO:0065002">
    <property type="term" value="P:intracellular protein transmembrane transport"/>
    <property type="evidence" value="ECO:0007669"/>
    <property type="project" value="UniProtKB-UniRule"/>
</dbReference>
<evidence type="ECO:0000313" key="12">
    <source>
        <dbReference type="Proteomes" id="UP000054078"/>
    </source>
</evidence>
<feature type="transmembrane region" description="Helical" evidence="9">
    <location>
        <begin position="100"/>
        <end position="127"/>
    </location>
</feature>
<dbReference type="Gene3D" id="1.20.5.1030">
    <property type="entry name" value="Preprotein translocase secy subunit"/>
    <property type="match status" value="1"/>
</dbReference>
<dbReference type="InterPro" id="IPR038379">
    <property type="entry name" value="SecE_sf"/>
</dbReference>
<dbReference type="InterPro" id="IPR001901">
    <property type="entry name" value="Translocase_SecE/Sec61-g"/>
</dbReference>
<evidence type="ECO:0000256" key="6">
    <source>
        <dbReference type="ARBA" id="ARBA00022989"/>
    </source>
</evidence>
<keyword evidence="8 9" id="KW-0472">Membrane</keyword>
<comment type="subunit">
    <text evidence="9">Component of the Sec protein translocase complex. Heterotrimer consisting of SecY, SecE and SecG subunits. The heterotrimers can form oligomers, although 1 heterotrimer is thought to be able to translocate proteins. Interacts with the ribosome. Interacts with SecDF, and other proteins may be involved. Interacts with SecA.</text>
</comment>
<gene>
    <name evidence="9" type="primary">secE</name>
    <name evidence="11" type="ORF">AUL39_01430</name>
</gene>
<evidence type="ECO:0000256" key="5">
    <source>
        <dbReference type="ARBA" id="ARBA00022927"/>
    </source>
</evidence>
<reference evidence="11 12" key="1">
    <citation type="submission" date="2015-12" db="EMBL/GenBank/DDBJ databases">
        <title>Draft Genome Sequence of Olsenella scatoligenes SK9K4T; a Producer of 3-Methylindole- (skatole) and 4-Methylphenol- (p-cresol) Isolated from Pig Feces.</title>
        <authorList>
            <person name="Li X."/>
            <person name="Borg B."/>
            <person name="Canibe N."/>
        </authorList>
    </citation>
    <scope>NUCLEOTIDE SEQUENCE [LARGE SCALE GENOMIC DNA]</scope>
    <source>
        <strain evidence="11 12">SK9K4</strain>
    </source>
</reference>
<comment type="function">
    <text evidence="9">Essential subunit of the Sec protein translocation channel SecYEG. Clamps together the 2 halves of SecY. May contact the channel plug during translocation.</text>
</comment>
<dbReference type="Pfam" id="PF00584">
    <property type="entry name" value="SecE"/>
    <property type="match status" value="1"/>
</dbReference>
<evidence type="ECO:0000256" key="10">
    <source>
        <dbReference type="SAM" id="MobiDB-lite"/>
    </source>
</evidence>
<dbReference type="GO" id="GO:0008320">
    <property type="term" value="F:protein transmembrane transporter activity"/>
    <property type="evidence" value="ECO:0007669"/>
    <property type="project" value="UniProtKB-UniRule"/>
</dbReference>
<evidence type="ECO:0000256" key="1">
    <source>
        <dbReference type="ARBA" id="ARBA00004370"/>
    </source>
</evidence>
<comment type="subcellular location">
    <subcellularLocation>
        <location evidence="9">Cell membrane</location>
        <topology evidence="9">Single-pass membrane protein</topology>
    </subcellularLocation>
    <subcellularLocation>
        <location evidence="1">Membrane</location>
    </subcellularLocation>
</comment>
<feature type="region of interest" description="Disordered" evidence="10">
    <location>
        <begin position="1"/>
        <end position="70"/>
    </location>
</feature>
<dbReference type="NCBIfam" id="TIGR00964">
    <property type="entry name" value="secE_bact"/>
    <property type="match status" value="1"/>
</dbReference>
<dbReference type="PANTHER" id="PTHR33910">
    <property type="entry name" value="PROTEIN TRANSLOCASE SUBUNIT SECE"/>
    <property type="match status" value="1"/>
</dbReference>
<keyword evidence="7 9" id="KW-0811">Translocation</keyword>
<evidence type="ECO:0000256" key="4">
    <source>
        <dbReference type="ARBA" id="ARBA00022692"/>
    </source>
</evidence>
<dbReference type="HAMAP" id="MF_00422">
    <property type="entry name" value="SecE"/>
    <property type="match status" value="1"/>
</dbReference>
<keyword evidence="3 9" id="KW-1003">Cell membrane</keyword>
<evidence type="ECO:0000256" key="8">
    <source>
        <dbReference type="ARBA" id="ARBA00023136"/>
    </source>
</evidence>
<evidence type="ECO:0000313" key="11">
    <source>
        <dbReference type="EMBL" id="KUH59024.1"/>
    </source>
</evidence>
<keyword evidence="4 9" id="KW-0812">Transmembrane</keyword>
<dbReference type="GO" id="GO:0009306">
    <property type="term" value="P:protein secretion"/>
    <property type="evidence" value="ECO:0007669"/>
    <property type="project" value="UniProtKB-UniRule"/>
</dbReference>
<dbReference type="PANTHER" id="PTHR33910:SF1">
    <property type="entry name" value="PROTEIN TRANSLOCASE SUBUNIT SECE"/>
    <property type="match status" value="1"/>
</dbReference>
<proteinExistence type="inferred from homology"/>
<keyword evidence="2 9" id="KW-0813">Transport</keyword>
<dbReference type="PRINTS" id="PR01650">
    <property type="entry name" value="SECETRNLCASE"/>
</dbReference>
<dbReference type="InterPro" id="IPR005807">
    <property type="entry name" value="SecE_bac"/>
</dbReference>
<dbReference type="OrthoDB" id="9805743at2"/>
<dbReference type="STRING" id="1299998.AUL39_01430"/>
<keyword evidence="12" id="KW-1185">Reference proteome</keyword>
<evidence type="ECO:0000256" key="2">
    <source>
        <dbReference type="ARBA" id="ARBA00022448"/>
    </source>
</evidence>
<dbReference type="EMBL" id="LOJF01000001">
    <property type="protein sequence ID" value="KUH59024.1"/>
    <property type="molecule type" value="Genomic_DNA"/>
</dbReference>
<dbReference type="Proteomes" id="UP000054078">
    <property type="component" value="Unassembled WGS sequence"/>
</dbReference>
<evidence type="ECO:0000256" key="9">
    <source>
        <dbReference type="HAMAP-Rule" id="MF_00422"/>
    </source>
</evidence>
<protein>
    <recommendedName>
        <fullName evidence="9">Protein translocase subunit SecE</fullName>
    </recommendedName>
</protein>
<keyword evidence="5 9" id="KW-0653">Protein transport</keyword>
<comment type="caution">
    <text evidence="11">The sequence shown here is derived from an EMBL/GenBank/DDBJ whole genome shotgun (WGS) entry which is preliminary data.</text>
</comment>
<name>A0A124EGZ3_TRASO</name>
<dbReference type="RefSeq" id="WP_059052886.1">
    <property type="nucleotide sequence ID" value="NZ_LOJF01000001.1"/>
</dbReference>
<feature type="compositionally biased region" description="Basic residues" evidence="10">
    <location>
        <begin position="1"/>
        <end position="17"/>
    </location>
</feature>
<organism evidence="11 12">
    <name type="scientific">Tractidigestivibacter scatoligenes</name>
    <name type="common">Olsenella scatoligenes</name>
    <dbReference type="NCBI Taxonomy" id="1299998"/>
    <lineage>
        <taxon>Bacteria</taxon>
        <taxon>Bacillati</taxon>
        <taxon>Actinomycetota</taxon>
        <taxon>Coriobacteriia</taxon>
        <taxon>Coriobacteriales</taxon>
        <taxon>Atopobiaceae</taxon>
        <taxon>Tractidigestivibacter</taxon>
    </lineage>
</organism>
<keyword evidence="6 9" id="KW-1133">Transmembrane helix</keyword>
<sequence>MANKDRNKRSARKARAQKRAEREAAQAASAASSNPQKAEGAHKQQAAAAAKAPEKQNKPAKASNKKPGLGKRISNYFAAVRTEMKRVVWPSRDELRNYSVAVIVSLLVFGIALWLVDTGIVALLVGYTSLGA</sequence>
<dbReference type="GO" id="GO:0043952">
    <property type="term" value="P:protein transport by the Sec complex"/>
    <property type="evidence" value="ECO:0007669"/>
    <property type="project" value="UniProtKB-UniRule"/>
</dbReference>
<feature type="compositionally biased region" description="Low complexity" evidence="10">
    <location>
        <begin position="25"/>
        <end position="51"/>
    </location>
</feature>
<dbReference type="PROSITE" id="PS01067">
    <property type="entry name" value="SECE_SEC61G"/>
    <property type="match status" value="1"/>
</dbReference>
<dbReference type="GO" id="GO:0005886">
    <property type="term" value="C:plasma membrane"/>
    <property type="evidence" value="ECO:0007669"/>
    <property type="project" value="UniProtKB-SubCell"/>
</dbReference>
<evidence type="ECO:0000256" key="3">
    <source>
        <dbReference type="ARBA" id="ARBA00022475"/>
    </source>
</evidence>
<accession>A0A124EGZ3</accession>
<evidence type="ECO:0000256" key="7">
    <source>
        <dbReference type="ARBA" id="ARBA00023010"/>
    </source>
</evidence>
<dbReference type="GO" id="GO:0006605">
    <property type="term" value="P:protein targeting"/>
    <property type="evidence" value="ECO:0007669"/>
    <property type="project" value="UniProtKB-UniRule"/>
</dbReference>
<dbReference type="AlphaFoldDB" id="A0A124EGZ3"/>